<feature type="region of interest" description="Disordered" evidence="7">
    <location>
        <begin position="1427"/>
        <end position="1479"/>
    </location>
</feature>
<keyword evidence="6" id="KW-0472">Membrane</keyword>
<name>A0A9I9D698_CUCME</name>
<feature type="domain" description="Sec16 central conserved" evidence="9">
    <location>
        <begin position="543"/>
        <end position="667"/>
    </location>
</feature>
<dbReference type="GO" id="GO:0070971">
    <property type="term" value="C:endoplasmic reticulum exit site"/>
    <property type="evidence" value="ECO:0007669"/>
    <property type="project" value="TreeGrafter"/>
</dbReference>
<feature type="region of interest" description="Disordered" evidence="7">
    <location>
        <begin position="58"/>
        <end position="82"/>
    </location>
</feature>
<proteinExistence type="inferred from homology"/>
<feature type="domain" description="Sec16 Sec23-binding" evidence="8">
    <location>
        <begin position="873"/>
        <end position="1136"/>
    </location>
</feature>
<evidence type="ECO:0000313" key="10">
    <source>
        <dbReference type="EnsemblPlants" id="MELO3C013938.2.1"/>
    </source>
</evidence>
<dbReference type="Gene3D" id="1.25.40.1030">
    <property type="match status" value="1"/>
</dbReference>
<dbReference type="GO" id="GO:0000139">
    <property type="term" value="C:Golgi membrane"/>
    <property type="evidence" value="ECO:0007669"/>
    <property type="project" value="UniProtKB-SubCell"/>
</dbReference>
<evidence type="ECO:0000256" key="7">
    <source>
        <dbReference type="SAM" id="MobiDB-lite"/>
    </source>
</evidence>
<feature type="compositionally biased region" description="Basic and acidic residues" evidence="7">
    <location>
        <begin position="489"/>
        <end position="504"/>
    </location>
</feature>
<feature type="compositionally biased region" description="Polar residues" evidence="7">
    <location>
        <begin position="451"/>
        <end position="483"/>
    </location>
</feature>
<feature type="compositionally biased region" description="Polar residues" evidence="7">
    <location>
        <begin position="1459"/>
        <end position="1469"/>
    </location>
</feature>
<keyword evidence="6" id="KW-0653">Protein transport</keyword>
<dbReference type="EnsemblPlants" id="MELO3C013938.2.1">
    <property type="protein sequence ID" value="MELO3C013938.2.1"/>
    <property type="gene ID" value="MELO3C013938.2"/>
</dbReference>
<evidence type="ECO:0000256" key="1">
    <source>
        <dbReference type="ARBA" id="ARBA00004240"/>
    </source>
</evidence>
<dbReference type="GO" id="GO:0007030">
    <property type="term" value="P:Golgi organization"/>
    <property type="evidence" value="ECO:0007669"/>
    <property type="project" value="TreeGrafter"/>
</dbReference>
<feature type="compositionally biased region" description="Low complexity" evidence="7">
    <location>
        <begin position="1532"/>
        <end position="1544"/>
    </location>
</feature>
<dbReference type="GO" id="GO:0070973">
    <property type="term" value="P:protein localization to endoplasmic reticulum exit site"/>
    <property type="evidence" value="ECO:0007669"/>
    <property type="project" value="TreeGrafter"/>
</dbReference>
<evidence type="ECO:0000256" key="5">
    <source>
        <dbReference type="ARBA" id="ARBA00022892"/>
    </source>
</evidence>
<comment type="subcellular location">
    <subcellularLocation>
        <location evidence="1">Endoplasmic reticulum</location>
    </subcellularLocation>
    <subcellularLocation>
        <location evidence="6">Golgi apparatus membrane</location>
    </subcellularLocation>
</comment>
<dbReference type="PANTHER" id="PTHR13402:SF6">
    <property type="entry name" value="SECRETORY 16, ISOFORM I"/>
    <property type="match status" value="1"/>
</dbReference>
<evidence type="ECO:0000256" key="3">
    <source>
        <dbReference type="ARBA" id="ARBA00022448"/>
    </source>
</evidence>
<feature type="compositionally biased region" description="Polar residues" evidence="7">
    <location>
        <begin position="1213"/>
        <end position="1225"/>
    </location>
</feature>
<feature type="region of interest" description="Disordered" evidence="7">
    <location>
        <begin position="1213"/>
        <end position="1262"/>
    </location>
</feature>
<feature type="compositionally biased region" description="Polar residues" evidence="7">
    <location>
        <begin position="1234"/>
        <end position="1245"/>
    </location>
</feature>
<evidence type="ECO:0000256" key="6">
    <source>
        <dbReference type="RuleBase" id="RU364101"/>
    </source>
</evidence>
<evidence type="ECO:0000259" key="8">
    <source>
        <dbReference type="Pfam" id="PF12931"/>
    </source>
</evidence>
<dbReference type="PANTHER" id="PTHR13402">
    <property type="entry name" value="RGPR-RELATED"/>
    <property type="match status" value="1"/>
</dbReference>
<dbReference type="Pfam" id="PF12932">
    <property type="entry name" value="Sec16"/>
    <property type="match status" value="1"/>
</dbReference>
<keyword evidence="3 6" id="KW-0813">Transport</keyword>
<feature type="compositionally biased region" description="Polar residues" evidence="7">
    <location>
        <begin position="404"/>
        <end position="426"/>
    </location>
</feature>
<protein>
    <recommendedName>
        <fullName evidence="6">Protein transport protein sec16</fullName>
    </recommendedName>
</protein>
<keyword evidence="4 6" id="KW-0256">Endoplasmic reticulum</keyword>
<dbReference type="Gramene" id="MELO3C013938.2.1">
    <property type="protein sequence ID" value="MELO3C013938.2.1"/>
    <property type="gene ID" value="MELO3C013938.2"/>
</dbReference>
<dbReference type="GO" id="GO:0016192">
    <property type="term" value="P:vesicle-mediated transport"/>
    <property type="evidence" value="ECO:0007669"/>
    <property type="project" value="UniProtKB-KW"/>
</dbReference>
<feature type="region of interest" description="Disordered" evidence="7">
    <location>
        <begin position="1532"/>
        <end position="1559"/>
    </location>
</feature>
<feature type="region of interest" description="Disordered" evidence="7">
    <location>
        <begin position="389"/>
        <end position="510"/>
    </location>
</feature>
<keyword evidence="6" id="KW-0333">Golgi apparatus</keyword>
<keyword evidence="5 6" id="KW-0931">ER-Golgi transport</keyword>
<comment type="similarity">
    <text evidence="2 6">Belongs to the SEC16 family.</text>
</comment>
<feature type="region of interest" description="Disordered" evidence="7">
    <location>
        <begin position="1309"/>
        <end position="1328"/>
    </location>
</feature>
<dbReference type="GO" id="GO:0015031">
    <property type="term" value="P:protein transport"/>
    <property type="evidence" value="ECO:0007669"/>
    <property type="project" value="UniProtKB-KW"/>
</dbReference>
<accession>A0A9I9D698</accession>
<feature type="compositionally biased region" description="Basic and acidic residues" evidence="7">
    <location>
        <begin position="59"/>
        <end position="81"/>
    </location>
</feature>
<feature type="region of interest" description="Disordered" evidence="7">
    <location>
        <begin position="110"/>
        <end position="133"/>
    </location>
</feature>
<evidence type="ECO:0000256" key="4">
    <source>
        <dbReference type="ARBA" id="ARBA00022824"/>
    </source>
</evidence>
<organism evidence="10">
    <name type="scientific">Cucumis melo</name>
    <name type="common">Muskmelon</name>
    <dbReference type="NCBI Taxonomy" id="3656"/>
    <lineage>
        <taxon>Eukaryota</taxon>
        <taxon>Viridiplantae</taxon>
        <taxon>Streptophyta</taxon>
        <taxon>Embryophyta</taxon>
        <taxon>Tracheophyta</taxon>
        <taxon>Spermatophyta</taxon>
        <taxon>Magnoliopsida</taxon>
        <taxon>eudicotyledons</taxon>
        <taxon>Gunneridae</taxon>
        <taxon>Pentapetalae</taxon>
        <taxon>rosids</taxon>
        <taxon>fabids</taxon>
        <taxon>Cucurbitales</taxon>
        <taxon>Cucurbitaceae</taxon>
        <taxon>Benincaseae</taxon>
        <taxon>Cucumis</taxon>
    </lineage>
</organism>
<sequence>MAANPPPFQVEDQTDEDFFDKLVEDDFVGPDDSGSKFLDGSDSDDAKAFSNLGINDADNTFKDSGGGDHGHDEAVGEKGSVEFDPGALAGHAEEKGTLVSSNSVGGIDVLESGNDGIGSESTSDLLVSKSDESDGPAIKEVGWSSFHADSSQNWGQGFGSYSDFFNDLGSNDAGSLGGSLENNLNGEATIKSSADENYANNSANYVQYQNDHQVYEGSSDQVSAGQDLSSSQQWENLYPGWRYDSASGQWYQVEDSAAAANAQGAVDANLNGEWTNVSGSNTEVAYLQTSQSVVGTVTETSTTDGVSNFNQVSQGNTGYPEHMYFDPQYPGWYYDTIAQVWCSLESYNSSIKSTNEAQHNQNGYVSANSYNYGNSSMYGDYVQPNDYGSSDVHNQGLDEKLTGSYHNDNQQNLTSWQTESVSSQAGPTFGGNQLLDRSSSPDFSLRKEQQKSVSSYGTVPSYFQPSQVRNEVNGPTSLNSFPSTMDYGHQFHQDNPKEHEHMPRSGDYYSSQNVTNIQQSFHGGHQSSFASNVGRSSAGRPPHALVTFGFGGKLVVVKDSSSFGNSTYGSQAPVGGTISVLNLMEVVMGNTNPNAIGNDVRACDYFSALCQHSFPGPLVGGNVGNKELQKWIDERIANCESSGMDYRKAEALRLLLNLLKIGYQHYGKLRSPFGTDTVLRVTVWMGKRQTWRFSFPFLRAILDVSGGERFLTADSICWIGCPDFAFVSWSFLLHSVLEDLDHLLGHSALASGIWDAFLQTFGLLYARHRDVRGMIEEFLLNLPCGERGRFLWRACVCAILWVLWDETNRRVFWGVERGTGEIWLESDNPESAVAGLFASAKKNSVQFNNYHALSHCLQILPSEGQMRATASEVQSHLVSGRKKEALQCAQEGQLWGPALVLASQLGDQFYIDTVKQMALKQLVPGSPLRTLCLLIAGQPAEVFSTDTTSNINPLGGSMAQNSSQFSANSMLDDWEENLAVITANRTKDDELVIIHLGDSLWKERSEITAAHICYLVAEANFESYSDSARLCLIGADHWKFPRTYASPEAIQRTELYEYSKVLGNSQFILLPFQPYKLIYAYMLAEVGKISDSLKYCQAVLKSLKTGRAPEVETWRQLLFSLEERIRAYQQGGYTANLAPGKLVGKLLNFFDSTAHRVVGGLPPPAPSTSHGNIHGNEHYHEPVVPRVSTSQSTMAMSSLIPSASMEPISEWTADSTKMTASNRSVSEPDFGRTPRQNQIGSSKESMSADGQGKTPDSRTSRFTRFGFGSQLLQKTVGLVLRPRPGRQAKLGEKNKFYYDEKLKRWVEEGAESPAEEAALPPPPTTAPFQNGGTDYNLRSALKKEAPSHDGIAEFPSPNPTLAENSSGIPPIPPSSNQFSARGRMGVRSRYVDTFNQGNGSSANLFQSPSVPSIKPKVATNAKFFVPGPALSAEPTEETLPESSQEDTTTSEHPSTSTPNDSFSTPSLATPMQRFPSMGNISVRGANITGRGTFAAANARRTASWSGGNFSDAFSPPPKQPTGLKPLGEALGMPPSSFMPSESPPLVHTPINGGGGMGDDLHEKLEKLALKVLQIEHHQDGKMY</sequence>
<reference evidence="10" key="1">
    <citation type="submission" date="2023-03" db="UniProtKB">
        <authorList>
            <consortium name="EnsemblPlants"/>
        </authorList>
    </citation>
    <scope>IDENTIFICATION</scope>
</reference>
<dbReference type="GO" id="GO:0012507">
    <property type="term" value="C:ER to Golgi transport vesicle membrane"/>
    <property type="evidence" value="ECO:0007669"/>
    <property type="project" value="TreeGrafter"/>
</dbReference>
<evidence type="ECO:0000259" key="9">
    <source>
        <dbReference type="Pfam" id="PF12932"/>
    </source>
</evidence>
<evidence type="ECO:0000256" key="2">
    <source>
        <dbReference type="ARBA" id="ARBA00005927"/>
    </source>
</evidence>
<dbReference type="CDD" id="cd09233">
    <property type="entry name" value="ACE1-Sec16-like"/>
    <property type="match status" value="1"/>
</dbReference>
<dbReference type="Pfam" id="PF12931">
    <property type="entry name" value="TPR_Sec16"/>
    <property type="match status" value="1"/>
</dbReference>
<dbReference type="InterPro" id="IPR024298">
    <property type="entry name" value="Sec16_Sec23-bd"/>
</dbReference>
<dbReference type="InterPro" id="IPR024340">
    <property type="entry name" value="Sec16_CCD"/>
</dbReference>